<sequence>MQDLRGTQASPPRTRHDGSSRAANSKLKRQPWWTTPCHGVSVSRCHDSQAGARSGPTPSRPSAQMPRRSPICPSPKLSGMETSTRSPVPHLEESPTGLSCPRTRRQRQARLPGRAKKNCNDEGEPPVHLSMDILL</sequence>
<proteinExistence type="predicted"/>
<gene>
    <name evidence="2" type="ORF">SKAU_G00018080</name>
</gene>
<organism evidence="2 3">
    <name type="scientific">Synaphobranchus kaupii</name>
    <name type="common">Kaup's arrowtooth eel</name>
    <dbReference type="NCBI Taxonomy" id="118154"/>
    <lineage>
        <taxon>Eukaryota</taxon>
        <taxon>Metazoa</taxon>
        <taxon>Chordata</taxon>
        <taxon>Craniata</taxon>
        <taxon>Vertebrata</taxon>
        <taxon>Euteleostomi</taxon>
        <taxon>Actinopterygii</taxon>
        <taxon>Neopterygii</taxon>
        <taxon>Teleostei</taxon>
        <taxon>Anguilliformes</taxon>
        <taxon>Synaphobranchidae</taxon>
        <taxon>Synaphobranchus</taxon>
    </lineage>
</organism>
<evidence type="ECO:0000313" key="3">
    <source>
        <dbReference type="Proteomes" id="UP001152622"/>
    </source>
</evidence>
<evidence type="ECO:0000313" key="2">
    <source>
        <dbReference type="EMBL" id="KAJ8381030.1"/>
    </source>
</evidence>
<reference evidence="2" key="1">
    <citation type="journal article" date="2023" name="Science">
        <title>Genome structures resolve the early diversification of teleost fishes.</title>
        <authorList>
            <person name="Parey E."/>
            <person name="Louis A."/>
            <person name="Montfort J."/>
            <person name="Bouchez O."/>
            <person name="Roques C."/>
            <person name="Iampietro C."/>
            <person name="Lluch J."/>
            <person name="Castinel A."/>
            <person name="Donnadieu C."/>
            <person name="Desvignes T."/>
            <person name="Floi Bucao C."/>
            <person name="Jouanno E."/>
            <person name="Wen M."/>
            <person name="Mejri S."/>
            <person name="Dirks R."/>
            <person name="Jansen H."/>
            <person name="Henkel C."/>
            <person name="Chen W.J."/>
            <person name="Zahm M."/>
            <person name="Cabau C."/>
            <person name="Klopp C."/>
            <person name="Thompson A.W."/>
            <person name="Robinson-Rechavi M."/>
            <person name="Braasch I."/>
            <person name="Lecointre G."/>
            <person name="Bobe J."/>
            <person name="Postlethwait J.H."/>
            <person name="Berthelot C."/>
            <person name="Roest Crollius H."/>
            <person name="Guiguen Y."/>
        </authorList>
    </citation>
    <scope>NUCLEOTIDE SEQUENCE</scope>
    <source>
        <strain evidence="2">WJC10195</strain>
    </source>
</reference>
<dbReference type="Proteomes" id="UP001152622">
    <property type="component" value="Chromosome 1"/>
</dbReference>
<name>A0A9Q1JDL5_SYNKA</name>
<evidence type="ECO:0000256" key="1">
    <source>
        <dbReference type="SAM" id="MobiDB-lite"/>
    </source>
</evidence>
<comment type="caution">
    <text evidence="2">The sequence shown here is derived from an EMBL/GenBank/DDBJ whole genome shotgun (WGS) entry which is preliminary data.</text>
</comment>
<protein>
    <submittedName>
        <fullName evidence="2">Uncharacterized protein</fullName>
    </submittedName>
</protein>
<keyword evidence="3" id="KW-1185">Reference proteome</keyword>
<feature type="compositionally biased region" description="Polar residues" evidence="1">
    <location>
        <begin position="1"/>
        <end position="11"/>
    </location>
</feature>
<accession>A0A9Q1JDL5</accession>
<dbReference type="EMBL" id="JAINUF010000001">
    <property type="protein sequence ID" value="KAJ8381030.1"/>
    <property type="molecule type" value="Genomic_DNA"/>
</dbReference>
<dbReference type="AlphaFoldDB" id="A0A9Q1JDL5"/>
<feature type="region of interest" description="Disordered" evidence="1">
    <location>
        <begin position="1"/>
        <end position="135"/>
    </location>
</feature>
<feature type="compositionally biased region" description="Basic residues" evidence="1">
    <location>
        <begin position="102"/>
        <end position="117"/>
    </location>
</feature>